<accession>A0ABT4XWP7</accession>
<dbReference type="RefSeq" id="WP_271433756.1">
    <property type="nucleotide sequence ID" value="NZ_JAQIOY010000009.1"/>
</dbReference>
<feature type="transmembrane region" description="Helical" evidence="1">
    <location>
        <begin position="33"/>
        <end position="54"/>
    </location>
</feature>
<comment type="caution">
    <text evidence="2">The sequence shown here is derived from an EMBL/GenBank/DDBJ whole genome shotgun (WGS) entry which is preliminary data.</text>
</comment>
<sequence length="58" mass="5968">MLPLFLLVHIFVGSTIAGSAVIAALTLGYDTLAPIIIAAALGFVISFPASWLVAKQIA</sequence>
<keyword evidence="1" id="KW-0472">Membrane</keyword>
<keyword evidence="3" id="KW-1185">Reference proteome</keyword>
<protein>
    <submittedName>
        <fullName evidence="2">CTP synthetase</fullName>
    </submittedName>
</protein>
<proteinExistence type="predicted"/>
<name>A0ABT4XWP7_9RHOB</name>
<dbReference type="Proteomes" id="UP001210720">
    <property type="component" value="Unassembled WGS sequence"/>
</dbReference>
<evidence type="ECO:0000313" key="3">
    <source>
        <dbReference type="Proteomes" id="UP001210720"/>
    </source>
</evidence>
<dbReference type="EMBL" id="JAQIOY010000009">
    <property type="protein sequence ID" value="MDA7426400.1"/>
    <property type="molecule type" value="Genomic_DNA"/>
</dbReference>
<gene>
    <name evidence="2" type="ORF">PFY00_16825</name>
</gene>
<evidence type="ECO:0000313" key="2">
    <source>
        <dbReference type="EMBL" id="MDA7426400.1"/>
    </source>
</evidence>
<evidence type="ECO:0000256" key="1">
    <source>
        <dbReference type="SAM" id="Phobius"/>
    </source>
</evidence>
<organism evidence="2 3">
    <name type="scientific">Thalassococcus lentus</name>
    <dbReference type="NCBI Taxonomy" id="1210524"/>
    <lineage>
        <taxon>Bacteria</taxon>
        <taxon>Pseudomonadati</taxon>
        <taxon>Pseudomonadota</taxon>
        <taxon>Alphaproteobacteria</taxon>
        <taxon>Rhodobacterales</taxon>
        <taxon>Roseobacteraceae</taxon>
        <taxon>Thalassococcus</taxon>
    </lineage>
</organism>
<keyword evidence="1" id="KW-1133">Transmembrane helix</keyword>
<keyword evidence="1" id="KW-0812">Transmembrane</keyword>
<reference evidence="2 3" key="1">
    <citation type="submission" date="2023-01" db="EMBL/GenBank/DDBJ databases">
        <title>Thalassococcus onchidii sp. nov., isolated from a marine invertebrate from the South China Sea.</title>
        <authorList>
            <person name="Xu S."/>
            <person name="Liu Z."/>
            <person name="Xu Y."/>
        </authorList>
    </citation>
    <scope>NUCLEOTIDE SEQUENCE [LARGE SCALE GENOMIC DNA]</scope>
    <source>
        <strain evidence="2 3">KCTC 32084</strain>
    </source>
</reference>